<evidence type="ECO:0000256" key="3">
    <source>
        <dbReference type="ARBA" id="ARBA00023237"/>
    </source>
</evidence>
<dbReference type="STRING" id="634771.SAMN04488128_10213"/>
<evidence type="ECO:0000256" key="2">
    <source>
        <dbReference type="ARBA" id="ARBA00023136"/>
    </source>
</evidence>
<dbReference type="RefSeq" id="WP_200816976.1">
    <property type="nucleotide sequence ID" value="NZ_FUWZ01000002.1"/>
</dbReference>
<evidence type="ECO:0000256" key="4">
    <source>
        <dbReference type="RuleBase" id="RU003357"/>
    </source>
</evidence>
<keyword evidence="7" id="KW-0675">Receptor</keyword>
<evidence type="ECO:0000313" key="7">
    <source>
        <dbReference type="EMBL" id="SJZ95209.1"/>
    </source>
</evidence>
<evidence type="ECO:0000313" key="8">
    <source>
        <dbReference type="Proteomes" id="UP000190367"/>
    </source>
</evidence>
<dbReference type="Gene3D" id="2.170.130.10">
    <property type="entry name" value="TonB-dependent receptor, plug domain"/>
    <property type="match status" value="1"/>
</dbReference>
<organism evidence="7 8">
    <name type="scientific">Chitinophaga eiseniae</name>
    <dbReference type="NCBI Taxonomy" id="634771"/>
    <lineage>
        <taxon>Bacteria</taxon>
        <taxon>Pseudomonadati</taxon>
        <taxon>Bacteroidota</taxon>
        <taxon>Chitinophagia</taxon>
        <taxon>Chitinophagales</taxon>
        <taxon>Chitinophagaceae</taxon>
        <taxon>Chitinophaga</taxon>
    </lineage>
</organism>
<dbReference type="PANTHER" id="PTHR40980">
    <property type="entry name" value="PLUG DOMAIN-CONTAINING PROTEIN"/>
    <property type="match status" value="1"/>
</dbReference>
<comment type="similarity">
    <text evidence="4">Belongs to the TonB-dependent receptor family.</text>
</comment>
<proteinExistence type="inferred from homology"/>
<dbReference type="PANTHER" id="PTHR40980:SF4">
    <property type="entry name" value="TONB-DEPENDENT RECEPTOR-LIKE BETA-BARREL DOMAIN-CONTAINING PROTEIN"/>
    <property type="match status" value="1"/>
</dbReference>
<name>A0A1T4PUU9_9BACT</name>
<evidence type="ECO:0000259" key="5">
    <source>
        <dbReference type="Pfam" id="PF00593"/>
    </source>
</evidence>
<dbReference type="Proteomes" id="UP000190367">
    <property type="component" value="Unassembled WGS sequence"/>
</dbReference>
<keyword evidence="2 4" id="KW-0472">Membrane</keyword>
<dbReference type="EMBL" id="FUWZ01000002">
    <property type="protein sequence ID" value="SJZ95209.1"/>
    <property type="molecule type" value="Genomic_DNA"/>
</dbReference>
<keyword evidence="3" id="KW-0998">Cell outer membrane</keyword>
<dbReference type="SUPFAM" id="SSF49464">
    <property type="entry name" value="Carboxypeptidase regulatory domain-like"/>
    <property type="match status" value="1"/>
</dbReference>
<protein>
    <submittedName>
        <fullName evidence="7">TonB-dependent receptor</fullName>
    </submittedName>
</protein>
<dbReference type="Gene3D" id="2.40.170.20">
    <property type="entry name" value="TonB-dependent receptor, beta-barrel domain"/>
    <property type="match status" value="1"/>
</dbReference>
<dbReference type="Pfam" id="PF13620">
    <property type="entry name" value="CarboxypepD_reg"/>
    <property type="match status" value="1"/>
</dbReference>
<dbReference type="InterPro" id="IPR037066">
    <property type="entry name" value="Plug_dom_sf"/>
</dbReference>
<keyword evidence="8" id="KW-1185">Reference proteome</keyword>
<dbReference type="InterPro" id="IPR036942">
    <property type="entry name" value="Beta-barrel_TonB_sf"/>
</dbReference>
<sequence length="1155" mass="130693">MKKNRTGHWRRMLPGKTLRTILLGCLLMFSAALSGQDARKMISVQFRNTPLREACTDLERQTGFSFSYSENALSAYGKNVTLSLSDAAITTVLTRIFDKSPITYTIKGKLIFLVPDPAYRAAPDPAKKGPGRVTGKVIDEANGDPLPDVTVRIGDKGATTAKDGSFTIPLPKGTYQAEVTSIGYLSKLVTDIDIKDDQTFEVSITLKREKKTLAGVVVTSSVKKESVNALYTRQKNEAGISNGISREQIAALPDKNVGETLKRISGISTNDNRRVVVRGIAERYNLAMMDGAILPSTDVQVRDFEFDIIPSNLIDNVIVSKTSTPDMSFGFGGGLIQVNTFAIPHQNFITIGVGSKYTSGSTGKEFLGYGRGNKDYLGFDDGIREHFPDELLTFNNQNYNPKNPNAAPTPGVTMITPAMIAEQNKRIGGLERMGTRIYRAAPGQNYQFSLGRNYQLKNHRLGFVGSLSYRNEQSIDDISHFERGDWEKLGATRYNAETGEELDPTSSKQYNFSTTWGALLNMGWSTQNHKITFRNFYSRVFNNQFSRIVGWGNEIGFDGHPAIREYDRPKFIDLLQNRINGEHTFGAFKFDWSLSRNKLTNLEKDAVEAWLAPTTTLNSTTYNVVPSGVTNPGNGTFNRAQYRYEETNKIAEAALSYQFKLLGQKQTAKGGYQFMERQGAYDWMVLPIGTVETIGNVYPFVPVQEWSKYMEFKDPLRDLLYYPASFSRNSYEGKNTNQALYGMLDNRITSWLRLVWGIRAEYYQYERLKNGSNDLAITTMMEQGEKLKYVDPETGKIVSPFADPTSEEKKWRYLPSASLTVTPLNDFNIRAAYAQSVVRPALIENSRMIRYDPAIGAYRRNEGVLSTLIDHYDFRLEWYPQAGEVLSAGFFYKYFDKPVELYRIQPDASGRVYVVTQNSEWAKVTGWEFDVRKRLGFINPGAKWLNNIFLSGNLTLQSSEVQASTFQGKSMSEDKYGKQYEYRTKVLQKEKRPLYGQVPVLYNIGLQYAGNRLGANVAFNHMGYKTFTAGMTPNIVEYERPRDQLDAQLSYAFLKDKKLTVRLNVSNITNTPYRFYINSVDTYKYQDKWNGLSLSEIPVTEWSDIYEWKPGFSRKYEEGQYETSTDGKTKTRVGDKETFIRKVGTSFSLSVSYSF</sequence>
<dbReference type="InterPro" id="IPR008969">
    <property type="entry name" value="CarboxyPept-like_regulatory"/>
</dbReference>
<dbReference type="InterPro" id="IPR000531">
    <property type="entry name" value="Beta-barrel_TonB"/>
</dbReference>
<gene>
    <name evidence="7" type="ORF">SAMN04488128_10213</name>
</gene>
<dbReference type="Pfam" id="PF00593">
    <property type="entry name" value="TonB_dep_Rec_b-barrel"/>
    <property type="match status" value="1"/>
</dbReference>
<reference evidence="8" key="1">
    <citation type="submission" date="2017-02" db="EMBL/GenBank/DDBJ databases">
        <authorList>
            <person name="Varghese N."/>
            <person name="Submissions S."/>
        </authorList>
    </citation>
    <scope>NUCLEOTIDE SEQUENCE [LARGE SCALE GENOMIC DNA]</scope>
    <source>
        <strain evidence="8">DSM 22224</strain>
    </source>
</reference>
<dbReference type="AlphaFoldDB" id="A0A1T4PUU9"/>
<dbReference type="SUPFAM" id="SSF56935">
    <property type="entry name" value="Porins"/>
    <property type="match status" value="1"/>
</dbReference>
<dbReference type="Gene3D" id="3.55.50.30">
    <property type="match status" value="1"/>
</dbReference>
<comment type="subcellular location">
    <subcellularLocation>
        <location evidence="1 4">Cell outer membrane</location>
    </subcellularLocation>
</comment>
<dbReference type="Pfam" id="PF07715">
    <property type="entry name" value="Plug"/>
    <property type="match status" value="1"/>
</dbReference>
<dbReference type="InterPro" id="IPR012910">
    <property type="entry name" value="Plug_dom"/>
</dbReference>
<accession>A0A1T4PUU9</accession>
<dbReference type="Gene3D" id="2.60.40.1120">
    <property type="entry name" value="Carboxypeptidase-like, regulatory domain"/>
    <property type="match status" value="1"/>
</dbReference>
<evidence type="ECO:0000259" key="6">
    <source>
        <dbReference type="Pfam" id="PF07715"/>
    </source>
</evidence>
<keyword evidence="4" id="KW-0798">TonB box</keyword>
<feature type="domain" description="TonB-dependent receptor plug" evidence="6">
    <location>
        <begin position="239"/>
        <end position="324"/>
    </location>
</feature>
<feature type="domain" description="TonB-dependent receptor-like beta-barrel" evidence="5">
    <location>
        <begin position="591"/>
        <end position="1068"/>
    </location>
</feature>
<dbReference type="GO" id="GO:0009279">
    <property type="term" value="C:cell outer membrane"/>
    <property type="evidence" value="ECO:0007669"/>
    <property type="project" value="UniProtKB-SubCell"/>
</dbReference>
<evidence type="ECO:0000256" key="1">
    <source>
        <dbReference type="ARBA" id="ARBA00004442"/>
    </source>
</evidence>